<name>A0A2N8ZNG0_9VIBR</name>
<feature type="chain" id="PRO_5014660314" evidence="1">
    <location>
        <begin position="23"/>
        <end position="120"/>
    </location>
</feature>
<evidence type="ECO:0000313" key="2">
    <source>
        <dbReference type="EMBL" id="SON53458.1"/>
    </source>
</evidence>
<keyword evidence="1" id="KW-0732">Signal</keyword>
<gene>
    <name evidence="2" type="ORF">VTAP4600_P0014</name>
</gene>
<feature type="signal peptide" evidence="1">
    <location>
        <begin position="1"/>
        <end position="22"/>
    </location>
</feature>
<keyword evidence="2" id="KW-0614">Plasmid</keyword>
<dbReference type="OrthoDB" id="5905169at2"/>
<dbReference type="AlphaFoldDB" id="A0A2N8ZNG0"/>
<dbReference type="EMBL" id="LT960613">
    <property type="protein sequence ID" value="SON53458.1"/>
    <property type="molecule type" value="Genomic_DNA"/>
</dbReference>
<organism evidence="2 3">
    <name type="scientific">Vibrio tapetis subsp. tapetis</name>
    <dbReference type="NCBI Taxonomy" id="1671868"/>
    <lineage>
        <taxon>Bacteria</taxon>
        <taxon>Pseudomonadati</taxon>
        <taxon>Pseudomonadota</taxon>
        <taxon>Gammaproteobacteria</taxon>
        <taxon>Vibrionales</taxon>
        <taxon>Vibrionaceae</taxon>
        <taxon>Vibrio</taxon>
    </lineage>
</organism>
<dbReference type="KEGG" id="vta:P0014"/>
<reference evidence="2 3" key="1">
    <citation type="submission" date="2017-10" db="EMBL/GenBank/DDBJ databases">
        <authorList>
            <person name="Banno H."/>
            <person name="Chua N.-H."/>
        </authorList>
    </citation>
    <scope>NUCLEOTIDE SEQUENCE [LARGE SCALE GENOMIC DNA]</scope>
    <source>
        <strain evidence="2">Vibrio tapetis CECT4600</strain>
        <plasmid evidence="3">Plasmid p</plasmid>
    </source>
</reference>
<dbReference type="Proteomes" id="UP000235828">
    <property type="component" value="Plasmid P"/>
</dbReference>
<protein>
    <submittedName>
        <fullName evidence="2">Uncharacterized protein</fullName>
    </submittedName>
</protein>
<keyword evidence="3" id="KW-1185">Reference proteome</keyword>
<evidence type="ECO:0000313" key="3">
    <source>
        <dbReference type="Proteomes" id="UP000235828"/>
    </source>
</evidence>
<proteinExistence type="predicted"/>
<dbReference type="RefSeq" id="WP_012396998.1">
    <property type="nucleotide sequence ID" value="NZ_LT960613.1"/>
</dbReference>
<accession>A0A2N8ZNG0</accession>
<sequence length="120" mass="13645">MKTSFKKGVMGLFVLTAMLLSAALAQVAQYVTSTNSARAHAYTVYLEHQPWSHQRRIDALHELKRCELGEPIREDATHPIIKPVNLYECLNKKGFNELSAAIKRSDEAMMPVSWPLSLFW</sequence>
<geneLocation type="plasmid" evidence="3">
    <name>p</name>
</geneLocation>
<evidence type="ECO:0000256" key="1">
    <source>
        <dbReference type="SAM" id="SignalP"/>
    </source>
</evidence>